<reference evidence="1" key="1">
    <citation type="submission" date="2007-07" db="EMBL/GenBank/DDBJ databases">
        <title>PCAP assembly of the Caenorhabditis remanei genome.</title>
        <authorList>
            <consortium name="The Caenorhabditis remanei Sequencing Consortium"/>
            <person name="Wilson R.K."/>
        </authorList>
    </citation>
    <scope>NUCLEOTIDE SEQUENCE [LARGE SCALE GENOMIC DNA]</scope>
    <source>
        <strain evidence="1">PB4641</strain>
    </source>
</reference>
<gene>
    <name evidence="1" type="ORF">CRE_08482</name>
</gene>
<dbReference type="OrthoDB" id="442460at2759"/>
<name>E3N6U2_CAERE</name>
<dbReference type="HOGENOM" id="CLU_1733177_0_0_1"/>
<organism evidence="2">
    <name type="scientific">Caenorhabditis remanei</name>
    <name type="common">Caenorhabditis vulgaris</name>
    <dbReference type="NCBI Taxonomy" id="31234"/>
    <lineage>
        <taxon>Eukaryota</taxon>
        <taxon>Metazoa</taxon>
        <taxon>Ecdysozoa</taxon>
        <taxon>Nematoda</taxon>
        <taxon>Chromadorea</taxon>
        <taxon>Rhabditida</taxon>
        <taxon>Rhabditina</taxon>
        <taxon>Rhabditomorpha</taxon>
        <taxon>Rhabditoidea</taxon>
        <taxon>Rhabditidae</taxon>
        <taxon>Peloderinae</taxon>
        <taxon>Caenorhabditis</taxon>
    </lineage>
</organism>
<accession>E3N6U2</accession>
<protein>
    <submittedName>
        <fullName evidence="1">Uncharacterized protein</fullName>
    </submittedName>
</protein>
<proteinExistence type="predicted"/>
<sequence length="151" mass="17789">MIKFSAAKFMEKVEEPHRILMLDFLFDSIGNKTLEDFTTEKLSNTTSLIKQNCDNVFGSRKTFRKTNYFEKYMWISPYFKLRHFMLIVIRNPKGAILNNDDGSWSSESLCVVLFLDRMDDKIEYRRLIDGDNIPRKILQLSSEERENVGSL</sequence>
<keyword evidence="2" id="KW-1185">Reference proteome</keyword>
<dbReference type="Proteomes" id="UP000008281">
    <property type="component" value="Unassembled WGS sequence"/>
</dbReference>
<evidence type="ECO:0000313" key="2">
    <source>
        <dbReference type="Proteomes" id="UP000008281"/>
    </source>
</evidence>
<dbReference type="EMBL" id="DS268543">
    <property type="protein sequence ID" value="EFO88285.1"/>
    <property type="molecule type" value="Genomic_DNA"/>
</dbReference>
<dbReference type="AlphaFoldDB" id="E3N6U2"/>
<evidence type="ECO:0000313" key="1">
    <source>
        <dbReference type="EMBL" id="EFO88285.1"/>
    </source>
</evidence>